<dbReference type="Gene3D" id="2.40.30.10">
    <property type="entry name" value="Translation factors"/>
    <property type="match status" value="1"/>
</dbReference>
<dbReference type="Gene3D" id="2.102.10.10">
    <property type="entry name" value="Rieske [2Fe-2S] iron-sulphur domain"/>
    <property type="match status" value="1"/>
</dbReference>
<evidence type="ECO:0000256" key="1">
    <source>
        <dbReference type="ARBA" id="ARBA00001974"/>
    </source>
</evidence>
<dbReference type="PRINTS" id="PR00369">
    <property type="entry name" value="FLAVODOXIN"/>
</dbReference>
<evidence type="ECO:0000256" key="17">
    <source>
        <dbReference type="ARBA" id="ARBA00023004"/>
    </source>
</evidence>
<dbReference type="InterPro" id="IPR008254">
    <property type="entry name" value="Flavodoxin/NO_synth"/>
</dbReference>
<dbReference type="SUPFAM" id="SSF52218">
    <property type="entry name" value="Flavoproteins"/>
    <property type="match status" value="1"/>
</dbReference>
<dbReference type="InterPro" id="IPR010205">
    <property type="entry name" value="NqrF"/>
</dbReference>
<evidence type="ECO:0000259" key="29">
    <source>
        <dbReference type="PROSITE" id="PS51085"/>
    </source>
</evidence>
<dbReference type="EC" id="7.2.1.1" evidence="6"/>
<dbReference type="GO" id="GO:0006814">
    <property type="term" value="P:sodium ion transport"/>
    <property type="evidence" value="ECO:0007669"/>
    <property type="project" value="UniProtKB-KW"/>
</dbReference>
<dbReference type="Gene3D" id="3.10.20.30">
    <property type="match status" value="1"/>
</dbReference>
<dbReference type="InterPro" id="IPR012675">
    <property type="entry name" value="Beta-grasp_dom_sf"/>
</dbReference>
<dbReference type="InterPro" id="IPR044043">
    <property type="entry name" value="VanA_C_cat"/>
</dbReference>
<dbReference type="Pfam" id="PF19112">
    <property type="entry name" value="VanA_C"/>
    <property type="match status" value="1"/>
</dbReference>
<dbReference type="InterPro" id="IPR017938">
    <property type="entry name" value="Riboflavin_synthase-like_b-brl"/>
</dbReference>
<dbReference type="InterPro" id="IPR017927">
    <property type="entry name" value="FAD-bd_FR_type"/>
</dbReference>
<evidence type="ECO:0000256" key="8">
    <source>
        <dbReference type="ARBA" id="ARBA00022448"/>
    </source>
</evidence>
<evidence type="ECO:0000256" key="27">
    <source>
        <dbReference type="ARBA" id="ARBA00048891"/>
    </source>
</evidence>
<evidence type="ECO:0000256" key="20">
    <source>
        <dbReference type="ARBA" id="ARBA00023053"/>
    </source>
</evidence>
<evidence type="ECO:0000256" key="23">
    <source>
        <dbReference type="ARBA" id="ARBA00023136"/>
    </source>
</evidence>
<keyword evidence="33" id="KW-1185">Reference proteome</keyword>
<feature type="domain" description="2Fe-2S ferredoxin-type" evidence="29">
    <location>
        <begin position="506"/>
        <end position="602"/>
    </location>
</feature>
<comment type="subunit">
    <text evidence="5">Composed of six subunits; NqrA, NqrB, NqrC, NqrD, NqrE and NqrF.</text>
</comment>
<evidence type="ECO:0000256" key="24">
    <source>
        <dbReference type="ARBA" id="ARBA00023201"/>
    </source>
</evidence>
<dbReference type="CDD" id="cd00207">
    <property type="entry name" value="fer2"/>
    <property type="match status" value="1"/>
</dbReference>
<feature type="domain" description="Flavodoxin-like" evidence="28">
    <location>
        <begin position="347"/>
        <end position="498"/>
    </location>
</feature>
<dbReference type="PROSITE" id="PS00570">
    <property type="entry name" value="RING_HYDROXYL_ALPHA"/>
    <property type="match status" value="1"/>
</dbReference>
<keyword evidence="21" id="KW-0406">Ion transport</keyword>
<keyword evidence="16" id="KW-0560">Oxidoreductase</keyword>
<evidence type="ECO:0000256" key="22">
    <source>
        <dbReference type="ARBA" id="ARBA00023075"/>
    </source>
</evidence>
<keyword evidence="23" id="KW-0472">Membrane</keyword>
<keyword evidence="10" id="KW-0997">Cell inner membrane</keyword>
<evidence type="ECO:0000259" key="30">
    <source>
        <dbReference type="PROSITE" id="PS51296"/>
    </source>
</evidence>
<dbReference type="AlphaFoldDB" id="A0AAQ3QRF3"/>
<evidence type="ECO:0000256" key="13">
    <source>
        <dbReference type="ARBA" id="ARBA00022723"/>
    </source>
</evidence>
<dbReference type="PROSITE" id="PS51085">
    <property type="entry name" value="2FE2S_FER_2"/>
    <property type="match status" value="1"/>
</dbReference>
<dbReference type="SUPFAM" id="SSF54292">
    <property type="entry name" value="2Fe-2S ferredoxin-like"/>
    <property type="match status" value="1"/>
</dbReference>
<dbReference type="InterPro" id="IPR036922">
    <property type="entry name" value="Rieske_2Fe-2S_sf"/>
</dbReference>
<keyword evidence="18" id="KW-0411">Iron-sulfur</keyword>
<reference evidence="32 33" key="1">
    <citation type="submission" date="2023-10" db="EMBL/GenBank/DDBJ databases">
        <title>Rubellicoccus peritrichatus gen. nov., sp. nov., isolated from an algae of coral reef tank.</title>
        <authorList>
            <person name="Luo J."/>
        </authorList>
    </citation>
    <scope>NUCLEOTIDE SEQUENCE [LARGE SCALE GENOMIC DNA]</scope>
    <source>
        <strain evidence="32 33">CR14</strain>
    </source>
</reference>
<dbReference type="GO" id="GO:0051537">
    <property type="term" value="F:2 iron, 2 sulfur cluster binding"/>
    <property type="evidence" value="ECO:0007669"/>
    <property type="project" value="UniProtKB-KW"/>
</dbReference>
<dbReference type="InterPro" id="IPR036010">
    <property type="entry name" value="2Fe-2S_ferredoxin-like_sf"/>
</dbReference>
<dbReference type="CDD" id="cd03469">
    <property type="entry name" value="Rieske_RO_Alpha_N"/>
    <property type="match status" value="1"/>
</dbReference>
<evidence type="ECO:0000256" key="2">
    <source>
        <dbReference type="ARBA" id="ARBA00002972"/>
    </source>
</evidence>
<dbReference type="InterPro" id="IPR001041">
    <property type="entry name" value="2Fe-2S_ferredoxin-type"/>
</dbReference>
<name>A0AAQ3QRF3_9BACT</name>
<dbReference type="InterPro" id="IPR017941">
    <property type="entry name" value="Rieske_2Fe-2S"/>
</dbReference>
<evidence type="ECO:0000256" key="18">
    <source>
        <dbReference type="ARBA" id="ARBA00023014"/>
    </source>
</evidence>
<proteinExistence type="inferred from homology"/>
<evidence type="ECO:0000313" key="33">
    <source>
        <dbReference type="Proteomes" id="UP001304300"/>
    </source>
</evidence>
<dbReference type="CDD" id="cd06188">
    <property type="entry name" value="NADH_quinone_reductase"/>
    <property type="match status" value="1"/>
</dbReference>
<evidence type="ECO:0000256" key="15">
    <source>
        <dbReference type="ARBA" id="ARBA00022967"/>
    </source>
</evidence>
<dbReference type="InterPro" id="IPR015881">
    <property type="entry name" value="ARHD_Rieske_2Fe_2S"/>
</dbReference>
<dbReference type="KEGG" id="puo:RZN69_11890"/>
<dbReference type="PROSITE" id="PS50902">
    <property type="entry name" value="FLAVODOXIN_LIKE"/>
    <property type="match status" value="1"/>
</dbReference>
<dbReference type="EMBL" id="CP136920">
    <property type="protein sequence ID" value="WOO39316.1"/>
    <property type="molecule type" value="Genomic_DNA"/>
</dbReference>
<evidence type="ECO:0000256" key="16">
    <source>
        <dbReference type="ARBA" id="ARBA00023002"/>
    </source>
</evidence>
<dbReference type="PANTHER" id="PTHR43644:SF1">
    <property type="entry name" value="NAD(P)H-FLAVIN REDUCTASE"/>
    <property type="match status" value="1"/>
</dbReference>
<dbReference type="SUPFAM" id="SSF63380">
    <property type="entry name" value="Riboflavin synthase domain-like"/>
    <property type="match status" value="1"/>
</dbReference>
<dbReference type="GO" id="GO:0005886">
    <property type="term" value="C:plasma membrane"/>
    <property type="evidence" value="ECO:0007669"/>
    <property type="project" value="UniProtKB-SubCell"/>
</dbReference>
<dbReference type="GO" id="GO:0005506">
    <property type="term" value="F:iron ion binding"/>
    <property type="evidence" value="ECO:0007669"/>
    <property type="project" value="InterPro"/>
</dbReference>
<evidence type="ECO:0000256" key="3">
    <source>
        <dbReference type="ARBA" id="ARBA00004533"/>
    </source>
</evidence>
<evidence type="ECO:0000256" key="25">
    <source>
        <dbReference type="ARBA" id="ARBA00030032"/>
    </source>
</evidence>
<dbReference type="GO" id="GO:0010181">
    <property type="term" value="F:FMN binding"/>
    <property type="evidence" value="ECO:0007669"/>
    <property type="project" value="InterPro"/>
</dbReference>
<sequence>MKITEEMPFQALCKTWQPVCLERDLQQREIISYTLLNEEIVIAKLPDGILAARDLCPHRGAKFGIGQIVNGNLQCPYHGWEFDSAGSCQEIPSIPGDSPIKQQACLKRFDVQLRYGMVWVKLDDDEMAPLPEIPEFENDWTYLVGDPVPTGAGFRREIDNYLDMSHFAFAHAKTLGVAAAKVITGIDITHYEDGFQMDAPFPELEGADTGKLSRGHHRRQRIYLPNFTTIRQSWNDGDERVLVHIPSPNTQESCTMFWALAISPNFDGPRPEDQMRFAVSVYAEDKEMMENQRPAEVPIGNEIGVMVPADRLPITYKRAIRKFVLDAMLPPEDRLKPLEQREIVDSYLILYGSQTGTAERLAWDCRRELQHMGVTSEVMEMDQFMSSIVDSGLTGDDNILTSTVERKLIVITSTYGVGEAPDNARRLLEHLRSLPHDSIRNLSYAVLALGDRSYVNFCQCGKDFHNQLETIGGKPIWPITLADTDVDESFSSFMEQFRERYQAELKEISLTINGKAYSGIQSGGSLLHTLRNQGINLASACEGKGSCGSCVCSVRTETDDLVAGVTGAERMLLGDERITSGKRLACQVSVIEDLKLEVDPVALSSTQTSFRVLRNENVATYIKELVLEPDDADTAFRFKAGQYMQFEIPEFQIDYGKIDISNPYRDMWERQNLFELKAENHSSTRRAYSMATNPDVDPHVSFNVRIALPPGNNGDPVGVGSSYLFNLKPGDKITGIGPFGDFLPKESDKEMIYLGGGAGMAPLRAHLSYLFDTLRTSRKVSFWYGARSKNELFYQDYFQKLVESFENFSFHVALSEPSPADDWDSHTGFIHEVLQREYLQSHPSPKSIEYYLCGPPQMVRAANGMLDEFEVSKDNIAYDEF</sequence>
<evidence type="ECO:0000259" key="31">
    <source>
        <dbReference type="PROSITE" id="PS51384"/>
    </source>
</evidence>
<dbReference type="InterPro" id="IPR039261">
    <property type="entry name" value="FNR_nucleotide-bd"/>
</dbReference>
<keyword evidence="15" id="KW-1278">Translocase</keyword>
<dbReference type="SUPFAM" id="SSF55961">
    <property type="entry name" value="Bet v1-like"/>
    <property type="match status" value="1"/>
</dbReference>
<organism evidence="32 33">
    <name type="scientific">Rubellicoccus peritrichatus</name>
    <dbReference type="NCBI Taxonomy" id="3080537"/>
    <lineage>
        <taxon>Bacteria</taxon>
        <taxon>Pseudomonadati</taxon>
        <taxon>Verrucomicrobiota</taxon>
        <taxon>Opitutia</taxon>
        <taxon>Puniceicoccales</taxon>
        <taxon>Cerasicoccaceae</taxon>
        <taxon>Rubellicoccus</taxon>
    </lineage>
</organism>
<dbReference type="InterPro" id="IPR001094">
    <property type="entry name" value="Flavdoxin-like"/>
</dbReference>
<evidence type="ECO:0000256" key="26">
    <source>
        <dbReference type="ARBA" id="ARBA00030787"/>
    </source>
</evidence>
<dbReference type="Pfam" id="PF00175">
    <property type="entry name" value="NAD_binding_1"/>
    <property type="match status" value="1"/>
</dbReference>
<dbReference type="PROSITE" id="PS51296">
    <property type="entry name" value="RIESKE"/>
    <property type="match status" value="1"/>
</dbReference>
<comment type="similarity">
    <text evidence="4">Belongs to the NqrF family.</text>
</comment>
<dbReference type="SUPFAM" id="SSF52343">
    <property type="entry name" value="Ferredoxin reductase-like, C-terminal NADP-linked domain"/>
    <property type="match status" value="1"/>
</dbReference>
<evidence type="ECO:0000256" key="14">
    <source>
        <dbReference type="ARBA" id="ARBA00022827"/>
    </source>
</evidence>
<evidence type="ECO:0000313" key="32">
    <source>
        <dbReference type="EMBL" id="WOO39316.1"/>
    </source>
</evidence>
<keyword evidence="20" id="KW-0915">Sodium</keyword>
<dbReference type="SUPFAM" id="SSF50022">
    <property type="entry name" value="ISP domain"/>
    <property type="match status" value="1"/>
</dbReference>
<evidence type="ECO:0000259" key="28">
    <source>
        <dbReference type="PROSITE" id="PS50902"/>
    </source>
</evidence>
<comment type="subcellular location">
    <subcellularLocation>
        <location evidence="3">Cell inner membrane</location>
    </subcellularLocation>
</comment>
<keyword evidence="22" id="KW-0830">Ubiquinone</keyword>
<accession>A0AAQ3QRF3</accession>
<dbReference type="Gene3D" id="3.40.50.80">
    <property type="entry name" value="Nucleotide-binding domain of ferredoxin-NADP reductase (FNR) module"/>
    <property type="match status" value="1"/>
</dbReference>
<evidence type="ECO:0000256" key="12">
    <source>
        <dbReference type="ARBA" id="ARBA00022714"/>
    </source>
</evidence>
<evidence type="ECO:0000256" key="19">
    <source>
        <dbReference type="ARBA" id="ARBA00023027"/>
    </source>
</evidence>
<dbReference type="PANTHER" id="PTHR43644">
    <property type="entry name" value="NA(+)-TRANSLOCATING NADH-QUINONE REDUCTASE SUBUNIT"/>
    <property type="match status" value="1"/>
</dbReference>
<keyword evidence="24" id="KW-0739">Sodium transport</keyword>
<feature type="domain" description="FAD-binding FR-type" evidence="31">
    <location>
        <begin position="605"/>
        <end position="745"/>
    </location>
</feature>
<keyword evidence="14" id="KW-0274">FAD</keyword>
<evidence type="ECO:0000256" key="4">
    <source>
        <dbReference type="ARBA" id="ARBA00005570"/>
    </source>
</evidence>
<comment type="function">
    <text evidence="2">NQR complex catalyzes the reduction of ubiquinone-1 to ubiquinol by two successive reactions, coupled with the transport of Na(+) ions from the cytoplasm to the periplasm. The first step is catalyzed by NqrF, which accepts electrons from NADH and reduces ubiquinone-1 to ubisemiquinone by a one-electron transfer pathway.</text>
</comment>
<dbReference type="PROSITE" id="PS51384">
    <property type="entry name" value="FAD_FR"/>
    <property type="match status" value="1"/>
</dbReference>
<evidence type="ECO:0000256" key="6">
    <source>
        <dbReference type="ARBA" id="ARBA00013099"/>
    </source>
</evidence>
<keyword evidence="11" id="KW-0285">Flavoprotein</keyword>
<feature type="domain" description="Rieske" evidence="30">
    <location>
        <begin position="16"/>
        <end position="120"/>
    </location>
</feature>
<dbReference type="Pfam" id="PF00111">
    <property type="entry name" value="Fer2"/>
    <property type="match status" value="1"/>
</dbReference>
<dbReference type="Gene3D" id="3.40.50.360">
    <property type="match status" value="1"/>
</dbReference>
<protein>
    <recommendedName>
        <fullName evidence="7">Na(+)-translocating NADH-quinone reductase subunit F</fullName>
        <ecNumber evidence="6">7.2.1.1</ecNumber>
    </recommendedName>
    <alternativeName>
        <fullName evidence="26">NQR complex subunit F</fullName>
    </alternativeName>
    <alternativeName>
        <fullName evidence="25">NQR-1 subunit F</fullName>
    </alternativeName>
</protein>
<evidence type="ECO:0000256" key="9">
    <source>
        <dbReference type="ARBA" id="ARBA00022475"/>
    </source>
</evidence>
<evidence type="ECO:0000256" key="5">
    <source>
        <dbReference type="ARBA" id="ARBA00011309"/>
    </source>
</evidence>
<evidence type="ECO:0000256" key="7">
    <source>
        <dbReference type="ARBA" id="ARBA00019729"/>
    </source>
</evidence>
<dbReference type="Pfam" id="PF00355">
    <property type="entry name" value="Rieske"/>
    <property type="match status" value="1"/>
</dbReference>
<dbReference type="NCBIfam" id="TIGR01941">
    <property type="entry name" value="nqrF"/>
    <property type="match status" value="1"/>
</dbReference>
<keyword evidence="17" id="KW-0408">Iron</keyword>
<keyword evidence="9" id="KW-1003">Cell membrane</keyword>
<evidence type="ECO:0000256" key="10">
    <source>
        <dbReference type="ARBA" id="ARBA00022519"/>
    </source>
</evidence>
<dbReference type="GO" id="GO:0016655">
    <property type="term" value="F:oxidoreductase activity, acting on NAD(P)H, quinone or similar compound as acceptor"/>
    <property type="evidence" value="ECO:0007669"/>
    <property type="project" value="InterPro"/>
</dbReference>
<keyword evidence="12" id="KW-0001">2Fe-2S</keyword>
<dbReference type="InterPro" id="IPR029039">
    <property type="entry name" value="Flavoprotein-like_sf"/>
</dbReference>
<evidence type="ECO:0000256" key="11">
    <source>
        <dbReference type="ARBA" id="ARBA00022630"/>
    </source>
</evidence>
<evidence type="ECO:0000256" key="21">
    <source>
        <dbReference type="ARBA" id="ARBA00023065"/>
    </source>
</evidence>
<dbReference type="RefSeq" id="WP_317831165.1">
    <property type="nucleotide sequence ID" value="NZ_CP136920.1"/>
</dbReference>
<dbReference type="Pfam" id="PF00258">
    <property type="entry name" value="Flavodoxin_1"/>
    <property type="match status" value="1"/>
</dbReference>
<comment type="cofactor">
    <cofactor evidence="1">
        <name>FAD</name>
        <dbReference type="ChEBI" id="CHEBI:57692"/>
    </cofactor>
</comment>
<dbReference type="InterPro" id="IPR001433">
    <property type="entry name" value="OxRdtase_FAD/NAD-bd"/>
</dbReference>
<keyword evidence="19" id="KW-0520">NAD</keyword>
<keyword evidence="8" id="KW-0813">Transport</keyword>
<keyword evidence="13" id="KW-0479">Metal-binding</keyword>
<dbReference type="Gene3D" id="3.90.380.10">
    <property type="entry name" value="Naphthalene 1,2-dioxygenase Alpha Subunit, Chain A, domain 1"/>
    <property type="match status" value="1"/>
</dbReference>
<dbReference type="Proteomes" id="UP001304300">
    <property type="component" value="Chromosome"/>
</dbReference>
<comment type="catalytic activity">
    <reaction evidence="27">
        <text>a ubiquinone + n Na(+)(in) + NADH + H(+) = a ubiquinol + n Na(+)(out) + NAD(+)</text>
        <dbReference type="Rhea" id="RHEA:47748"/>
        <dbReference type="Rhea" id="RHEA-COMP:9565"/>
        <dbReference type="Rhea" id="RHEA-COMP:9566"/>
        <dbReference type="ChEBI" id="CHEBI:15378"/>
        <dbReference type="ChEBI" id="CHEBI:16389"/>
        <dbReference type="ChEBI" id="CHEBI:17976"/>
        <dbReference type="ChEBI" id="CHEBI:29101"/>
        <dbReference type="ChEBI" id="CHEBI:57540"/>
        <dbReference type="ChEBI" id="CHEBI:57945"/>
        <dbReference type="EC" id="7.2.1.1"/>
    </reaction>
</comment>
<gene>
    <name evidence="32" type="primary">nqrF</name>
    <name evidence="32" type="ORF">RZN69_11890</name>
</gene>